<dbReference type="PANTHER" id="PTHR43747">
    <property type="entry name" value="FAD-BINDING PROTEIN"/>
    <property type="match status" value="1"/>
</dbReference>
<dbReference type="RefSeq" id="WP_184304257.1">
    <property type="nucleotide sequence ID" value="NZ_JACHXU010000005.1"/>
</dbReference>
<name>A0A7W5DX02_9BACT</name>
<keyword evidence="4" id="KW-1185">Reference proteome</keyword>
<dbReference type="SUPFAM" id="SSF51905">
    <property type="entry name" value="FAD/NAD(P)-binding domain"/>
    <property type="match status" value="1"/>
</dbReference>
<evidence type="ECO:0000313" key="4">
    <source>
        <dbReference type="Proteomes" id="UP000536179"/>
    </source>
</evidence>
<comment type="caution">
    <text evidence="3">The sequence shown here is derived from an EMBL/GenBank/DDBJ whole genome shotgun (WGS) entry which is preliminary data.</text>
</comment>
<dbReference type="AlphaFoldDB" id="A0A7W5DX02"/>
<dbReference type="EC" id="1.14.14.-" evidence="3"/>
<dbReference type="PROSITE" id="PS51257">
    <property type="entry name" value="PROKAR_LIPOPROTEIN"/>
    <property type="match status" value="1"/>
</dbReference>
<dbReference type="InterPro" id="IPR050816">
    <property type="entry name" value="Flavin-dep_Halogenase_NPB"/>
</dbReference>
<protein>
    <submittedName>
        <fullName evidence="3">FADH2 O2-dependent halogenase</fullName>
        <ecNumber evidence="3">1.14.14.-</ecNumber>
    </submittedName>
</protein>
<dbReference type="Gene3D" id="3.50.50.60">
    <property type="entry name" value="FAD/NAD(P)-binding domain"/>
    <property type="match status" value="1"/>
</dbReference>
<reference evidence="3 4" key="1">
    <citation type="submission" date="2020-08" db="EMBL/GenBank/DDBJ databases">
        <title>Genomic Encyclopedia of Type Strains, Phase III (KMG-III): the genomes of soil and plant-associated and newly described type strains.</title>
        <authorList>
            <person name="Whitman W."/>
        </authorList>
    </citation>
    <scope>NUCLEOTIDE SEQUENCE [LARGE SCALE GENOMIC DNA]</scope>
    <source>
        <strain evidence="3 4">CECT 8075</strain>
    </source>
</reference>
<evidence type="ECO:0000256" key="1">
    <source>
        <dbReference type="ARBA" id="ARBA00023002"/>
    </source>
</evidence>
<accession>A0A7W5DX02</accession>
<proteinExistence type="predicted"/>
<dbReference type="InterPro" id="IPR006905">
    <property type="entry name" value="Flavin_halogenase"/>
</dbReference>
<evidence type="ECO:0000256" key="2">
    <source>
        <dbReference type="ARBA" id="ARBA00023033"/>
    </source>
</evidence>
<dbReference type="Proteomes" id="UP000536179">
    <property type="component" value="Unassembled WGS sequence"/>
</dbReference>
<keyword evidence="2" id="KW-0503">Monooxygenase</keyword>
<dbReference type="Pfam" id="PF04820">
    <property type="entry name" value="Trp_halogenase"/>
    <property type="match status" value="1"/>
</dbReference>
<sequence>MKIDSDVLIIGSGFGGCLTALSLRKLGYRVCVVDKVTHPRFAIGESSTPLADRILKRLAARLELDWLAPLSAYGTAQSLAPEVTVGLKRGFSYFHHARETAFEPCGNHASELLVAASTSDSISDTHWLRSTVDHYIARQLANADVKLIEGFSIEKITKGNDCWLVRGTCQGGAGHDDVGGPLELTSSFIIDASGAGAVLADVAHQRDMSGELKTNTGAIFGHFCDVKDWNDVYIGCGGEHHAHPYVCHYAAVHHLIEEGWVWQLKFDNGVTSCGVVFDQTQADGVAINEENAESNWRRILRKYPSLETQFAKAQLVTPSRLAAKERLQHLRMPGAGEGWLALPSAVGFVDPLHSTGIAHTLAAVEQIAEMFSQCKGRVEFPTHESLLDYGTQVHAEILWIDELVSMCYSAMFDFSLFATATMTYFVVVTTAERDESDGFLSVRNLELVECVGQVSARVRELRRRHDHGVISDDEICTAIAWIRERVEPYNRVGLMDPAKRNLYRHTAPSDKTV</sequence>
<dbReference type="Pfam" id="PF13450">
    <property type="entry name" value="NAD_binding_8"/>
    <property type="match status" value="1"/>
</dbReference>
<keyword evidence="1 3" id="KW-0560">Oxidoreductase</keyword>
<evidence type="ECO:0000313" key="3">
    <source>
        <dbReference type="EMBL" id="MBB3206066.1"/>
    </source>
</evidence>
<dbReference type="PANTHER" id="PTHR43747:SF5">
    <property type="entry name" value="FAD-BINDING DOMAIN-CONTAINING PROTEIN"/>
    <property type="match status" value="1"/>
</dbReference>
<gene>
    <name evidence="3" type="ORF">FHS27_001874</name>
</gene>
<organism evidence="3 4">
    <name type="scientific">Aporhodopirellula rubra</name>
    <dbReference type="NCBI Taxonomy" id="980271"/>
    <lineage>
        <taxon>Bacteria</taxon>
        <taxon>Pseudomonadati</taxon>
        <taxon>Planctomycetota</taxon>
        <taxon>Planctomycetia</taxon>
        <taxon>Pirellulales</taxon>
        <taxon>Pirellulaceae</taxon>
        <taxon>Aporhodopirellula</taxon>
    </lineage>
</organism>
<dbReference type="EMBL" id="JACHXU010000005">
    <property type="protein sequence ID" value="MBB3206066.1"/>
    <property type="molecule type" value="Genomic_DNA"/>
</dbReference>
<dbReference type="GO" id="GO:0004497">
    <property type="term" value="F:monooxygenase activity"/>
    <property type="evidence" value="ECO:0007669"/>
    <property type="project" value="UniProtKB-KW"/>
</dbReference>
<dbReference type="InterPro" id="IPR036188">
    <property type="entry name" value="FAD/NAD-bd_sf"/>
</dbReference>